<feature type="transmembrane region" description="Helical" evidence="1">
    <location>
        <begin position="92"/>
        <end position="116"/>
    </location>
</feature>
<protein>
    <submittedName>
        <fullName evidence="2">Uncharacterized protein</fullName>
    </submittedName>
</protein>
<evidence type="ECO:0000313" key="2">
    <source>
        <dbReference type="EMBL" id="KAH8358591.1"/>
    </source>
</evidence>
<keyword evidence="1" id="KW-0812">Transmembrane</keyword>
<comment type="caution">
    <text evidence="2">The sequence shown here is derived from an EMBL/GenBank/DDBJ whole genome shotgun (WGS) entry which is preliminary data.</text>
</comment>
<evidence type="ECO:0000256" key="1">
    <source>
        <dbReference type="SAM" id="Phobius"/>
    </source>
</evidence>
<gene>
    <name evidence="2" type="ORF">KR093_001217</name>
</gene>
<dbReference type="Proteomes" id="UP001200034">
    <property type="component" value="Unassembled WGS sequence"/>
</dbReference>
<dbReference type="AlphaFoldDB" id="A0AAD4JTQ7"/>
<keyword evidence="3" id="KW-1185">Reference proteome</keyword>
<dbReference type="EMBL" id="JAJJHW010003409">
    <property type="protein sequence ID" value="KAH8358591.1"/>
    <property type="molecule type" value="Genomic_DNA"/>
</dbReference>
<reference evidence="2" key="1">
    <citation type="journal article" date="2021" name="Mol. Ecol. Resour.">
        <title>Phylogenomic analyses of the genus Drosophila reveals genomic signals of climate adaptation.</title>
        <authorList>
            <person name="Li F."/>
            <person name="Rane R.V."/>
            <person name="Luria V."/>
            <person name="Xiong Z."/>
            <person name="Chen J."/>
            <person name="Li Z."/>
            <person name="Catullo R.A."/>
            <person name="Griffin P.C."/>
            <person name="Schiffer M."/>
            <person name="Pearce S."/>
            <person name="Lee S.F."/>
            <person name="McElroy K."/>
            <person name="Stocker A."/>
            <person name="Shirriffs J."/>
            <person name="Cockerell F."/>
            <person name="Coppin C."/>
            <person name="Sgro C.M."/>
            <person name="Karger A."/>
            <person name="Cain J.W."/>
            <person name="Weber J.A."/>
            <person name="Santpere G."/>
            <person name="Kirschner M.W."/>
            <person name="Hoffmann A.A."/>
            <person name="Oakeshott J.G."/>
            <person name="Zhang G."/>
        </authorList>
    </citation>
    <scope>NUCLEOTIDE SEQUENCE</scope>
    <source>
        <strain evidence="2">BGI-SZ-2011g</strain>
    </source>
</reference>
<organism evidence="2 3">
    <name type="scientific">Drosophila rubida</name>
    <dbReference type="NCBI Taxonomy" id="30044"/>
    <lineage>
        <taxon>Eukaryota</taxon>
        <taxon>Metazoa</taxon>
        <taxon>Ecdysozoa</taxon>
        <taxon>Arthropoda</taxon>
        <taxon>Hexapoda</taxon>
        <taxon>Insecta</taxon>
        <taxon>Pterygota</taxon>
        <taxon>Neoptera</taxon>
        <taxon>Endopterygota</taxon>
        <taxon>Diptera</taxon>
        <taxon>Brachycera</taxon>
        <taxon>Muscomorpha</taxon>
        <taxon>Ephydroidea</taxon>
        <taxon>Drosophilidae</taxon>
        <taxon>Drosophila</taxon>
    </lineage>
</organism>
<keyword evidence="1" id="KW-0472">Membrane</keyword>
<keyword evidence="1" id="KW-1133">Transmembrane helix</keyword>
<proteinExistence type="predicted"/>
<evidence type="ECO:0000313" key="3">
    <source>
        <dbReference type="Proteomes" id="UP001200034"/>
    </source>
</evidence>
<sequence length="182" mass="21435">MNPSCVKDIDSAECQNWISEVLAFCNRLLAAKQHEFWNDWWLNGQPVAYYRLPHLKSLDDCQKLKKDIAQQLSELSLSTRPAQMEEERVEPAWQTALILFVACLALIIIMSMIWLLNNTLRRIAEPKLRNNECEGFYRRKKRCGTPRSFISFVKPFHPMARYGPYRSKSIFVPRDYCTGFRR</sequence>
<accession>A0AAD4JTQ7</accession>
<name>A0AAD4JTQ7_9MUSC</name>